<evidence type="ECO:0000313" key="1">
    <source>
        <dbReference type="EMBL" id="MBX7488998.1"/>
    </source>
</evidence>
<organism evidence="1 2">
    <name type="scientific">Qipengyuania pacifica</name>
    <dbReference type="NCBI Taxonomy" id="2860199"/>
    <lineage>
        <taxon>Bacteria</taxon>
        <taxon>Pseudomonadati</taxon>
        <taxon>Pseudomonadota</taxon>
        <taxon>Alphaproteobacteria</taxon>
        <taxon>Sphingomonadales</taxon>
        <taxon>Erythrobacteraceae</taxon>
        <taxon>Qipengyuania</taxon>
    </lineage>
</organism>
<evidence type="ECO:0000313" key="2">
    <source>
        <dbReference type="Proteomes" id="UP000776651"/>
    </source>
</evidence>
<protein>
    <submittedName>
        <fullName evidence="1">Uncharacterized protein</fullName>
    </submittedName>
</protein>
<dbReference type="Proteomes" id="UP000776651">
    <property type="component" value="Unassembled WGS sequence"/>
</dbReference>
<comment type="caution">
    <text evidence="1">The sequence shown here is derived from an EMBL/GenBank/DDBJ whole genome shotgun (WGS) entry which is preliminary data.</text>
</comment>
<gene>
    <name evidence="1" type="ORF">K3177_10785</name>
</gene>
<proteinExistence type="predicted"/>
<sequence>MTTIELSATARRHLLDTLQIGAGVLAVGALLLAPPAKGTVAFYPLTVSAERSLPMLATSEGRKLLSKTALANGYIVTGTRPAFADLLFNHGIIALAVADGGCIGTAK</sequence>
<name>A0ABS7JG47_9SPHN</name>
<reference evidence="1 2" key="1">
    <citation type="submission" date="2021-08" db="EMBL/GenBank/DDBJ databases">
        <title>Comparative Genomics Analysis of the Genus Qipengyuania Reveals Extensive Genetic Diversity and Metabolic Versatility, Including the Description of Fifteen Novel Species.</title>
        <authorList>
            <person name="Liu Y."/>
        </authorList>
    </citation>
    <scope>NUCLEOTIDE SEQUENCE [LARGE SCALE GENOMIC DNA]</scope>
    <source>
        <strain evidence="1 2">GH25</strain>
    </source>
</reference>
<dbReference type="RefSeq" id="WP_221598265.1">
    <property type="nucleotide sequence ID" value="NZ_JAIGNQ010000003.1"/>
</dbReference>
<keyword evidence="2" id="KW-1185">Reference proteome</keyword>
<accession>A0ABS7JG47</accession>
<dbReference type="EMBL" id="JAIGNQ010000003">
    <property type="protein sequence ID" value="MBX7488998.1"/>
    <property type="molecule type" value="Genomic_DNA"/>
</dbReference>